<comment type="caution">
    <text evidence="10">The sequence shown here is derived from an EMBL/GenBank/DDBJ whole genome shotgun (WGS) entry which is preliminary data.</text>
</comment>
<evidence type="ECO:0000256" key="7">
    <source>
        <dbReference type="ARBA" id="ARBA00023136"/>
    </source>
</evidence>
<feature type="transmembrane region" description="Helical" evidence="8">
    <location>
        <begin position="107"/>
        <end position="124"/>
    </location>
</feature>
<feature type="transmembrane region" description="Helical" evidence="8">
    <location>
        <begin position="41"/>
        <end position="66"/>
    </location>
</feature>
<name>A0ABQ5LPR0_9RHOB</name>
<evidence type="ECO:0000313" key="11">
    <source>
        <dbReference type="Proteomes" id="UP001144205"/>
    </source>
</evidence>
<evidence type="ECO:0000259" key="9">
    <source>
        <dbReference type="PROSITE" id="PS50850"/>
    </source>
</evidence>
<dbReference type="InterPro" id="IPR020846">
    <property type="entry name" value="MFS_dom"/>
</dbReference>
<dbReference type="InterPro" id="IPR011701">
    <property type="entry name" value="MFS"/>
</dbReference>
<dbReference type="SUPFAM" id="SSF103473">
    <property type="entry name" value="MFS general substrate transporter"/>
    <property type="match status" value="1"/>
</dbReference>
<dbReference type="PANTHER" id="PTHR23504">
    <property type="entry name" value="MAJOR FACILITATOR SUPERFAMILY DOMAIN-CONTAINING PROTEIN 10"/>
    <property type="match status" value="1"/>
</dbReference>
<dbReference type="PROSITE" id="PS50850">
    <property type="entry name" value="MFS"/>
    <property type="match status" value="1"/>
</dbReference>
<keyword evidence="5 8" id="KW-0812">Transmembrane</keyword>
<feature type="transmembrane region" description="Helical" evidence="8">
    <location>
        <begin position="166"/>
        <end position="184"/>
    </location>
</feature>
<evidence type="ECO:0000256" key="4">
    <source>
        <dbReference type="ARBA" id="ARBA00022448"/>
    </source>
</evidence>
<dbReference type="EMBL" id="BROH01000001">
    <property type="protein sequence ID" value="GKY86984.1"/>
    <property type="molecule type" value="Genomic_DNA"/>
</dbReference>
<dbReference type="InterPro" id="IPR001958">
    <property type="entry name" value="Tet-R_TetA/multi-R_MdtG-like"/>
</dbReference>
<reference evidence="10" key="1">
    <citation type="journal article" date="2023" name="Int. J. Syst. Evol. Microbiol.">
        <title>Sinisalibacter aestuarii sp. nov., isolated from estuarine sediment of the Arakawa River.</title>
        <authorList>
            <person name="Arafat S.T."/>
            <person name="Hirano S."/>
            <person name="Sato A."/>
            <person name="Takeuchi K."/>
            <person name="Yasuda T."/>
            <person name="Terahara T."/>
            <person name="Hamada M."/>
            <person name="Kobayashi T."/>
        </authorList>
    </citation>
    <scope>NUCLEOTIDE SEQUENCE</scope>
    <source>
        <strain evidence="10">B-399</strain>
    </source>
</reference>
<evidence type="ECO:0000256" key="1">
    <source>
        <dbReference type="ARBA" id="ARBA00003279"/>
    </source>
</evidence>
<evidence type="ECO:0000256" key="6">
    <source>
        <dbReference type="ARBA" id="ARBA00022989"/>
    </source>
</evidence>
<feature type="transmembrane region" description="Helical" evidence="8">
    <location>
        <begin position="204"/>
        <end position="226"/>
    </location>
</feature>
<gene>
    <name evidence="10" type="ORF">STA1M1_08530</name>
</gene>
<comment type="subcellular location">
    <subcellularLocation>
        <location evidence="2">Membrane</location>
        <topology evidence="2">Multi-pass membrane protein</topology>
    </subcellularLocation>
</comment>
<dbReference type="InterPro" id="IPR005829">
    <property type="entry name" value="Sugar_transporter_CS"/>
</dbReference>
<feature type="transmembrane region" description="Helical" evidence="8">
    <location>
        <begin position="378"/>
        <end position="397"/>
    </location>
</feature>
<dbReference type="Proteomes" id="UP001144205">
    <property type="component" value="Unassembled WGS sequence"/>
</dbReference>
<evidence type="ECO:0000256" key="8">
    <source>
        <dbReference type="SAM" id="Phobius"/>
    </source>
</evidence>
<keyword evidence="7 8" id="KW-0472">Membrane</keyword>
<feature type="transmembrane region" description="Helical" evidence="8">
    <location>
        <begin position="283"/>
        <end position="301"/>
    </location>
</feature>
<dbReference type="RefSeq" id="WP_281840922.1">
    <property type="nucleotide sequence ID" value="NZ_BROH01000001.1"/>
</dbReference>
<feature type="transmembrane region" description="Helical" evidence="8">
    <location>
        <begin position="136"/>
        <end position="160"/>
    </location>
</feature>
<keyword evidence="11" id="KW-1185">Reference proteome</keyword>
<evidence type="ECO:0000256" key="3">
    <source>
        <dbReference type="ARBA" id="ARBA00007520"/>
    </source>
</evidence>
<keyword evidence="6 8" id="KW-1133">Transmembrane helix</keyword>
<dbReference type="Pfam" id="PF07690">
    <property type="entry name" value="MFS_1"/>
    <property type="match status" value="1"/>
</dbReference>
<comment type="function">
    <text evidence="1">Resistance to tetracycline by an active tetracycline efflux. This is an energy-dependent process that decreases the accumulation of the antibiotic in whole cells. This protein functions as a metal-tetracycline/H(+) antiporter.</text>
</comment>
<feature type="transmembrane region" description="Helical" evidence="8">
    <location>
        <begin position="339"/>
        <end position="358"/>
    </location>
</feature>
<feature type="transmembrane region" description="Helical" evidence="8">
    <location>
        <begin position="307"/>
        <end position="327"/>
    </location>
</feature>
<accession>A0ABQ5LPR0</accession>
<evidence type="ECO:0000313" key="10">
    <source>
        <dbReference type="EMBL" id="GKY86984.1"/>
    </source>
</evidence>
<feature type="domain" description="Major facilitator superfamily (MFS) profile" evidence="9">
    <location>
        <begin position="7"/>
        <end position="402"/>
    </location>
</feature>
<dbReference type="InterPro" id="IPR036259">
    <property type="entry name" value="MFS_trans_sf"/>
</dbReference>
<evidence type="ECO:0000256" key="5">
    <source>
        <dbReference type="ARBA" id="ARBA00022692"/>
    </source>
</evidence>
<feature type="transmembrane region" description="Helical" evidence="8">
    <location>
        <begin position="78"/>
        <end position="101"/>
    </location>
</feature>
<feature type="transmembrane region" description="Helical" evidence="8">
    <location>
        <begin position="246"/>
        <end position="271"/>
    </location>
</feature>
<organism evidence="10 11">
    <name type="scientific">Sinisalibacter aestuarii</name>
    <dbReference type="NCBI Taxonomy" id="2949426"/>
    <lineage>
        <taxon>Bacteria</taxon>
        <taxon>Pseudomonadati</taxon>
        <taxon>Pseudomonadota</taxon>
        <taxon>Alphaproteobacteria</taxon>
        <taxon>Rhodobacterales</taxon>
        <taxon>Roseobacteraceae</taxon>
        <taxon>Sinisalibacter</taxon>
    </lineage>
</organism>
<protein>
    <submittedName>
        <fullName evidence="10">Tetracycline resistance MFS efflux pump</fullName>
    </submittedName>
</protein>
<proteinExistence type="inferred from homology"/>
<evidence type="ECO:0000256" key="2">
    <source>
        <dbReference type="ARBA" id="ARBA00004141"/>
    </source>
</evidence>
<dbReference type="Gene3D" id="1.20.1250.20">
    <property type="entry name" value="MFS general substrate transporter like domains"/>
    <property type="match status" value="1"/>
</dbReference>
<dbReference type="PROSITE" id="PS00216">
    <property type="entry name" value="SUGAR_TRANSPORT_1"/>
    <property type="match status" value="1"/>
</dbReference>
<feature type="transmembrane region" description="Helical" evidence="8">
    <location>
        <begin position="7"/>
        <end position="29"/>
    </location>
</feature>
<keyword evidence="4" id="KW-0813">Transport</keyword>
<comment type="similarity">
    <text evidence="3">Belongs to the major facilitator superfamily. TCR/Tet family.</text>
</comment>
<dbReference type="PANTHER" id="PTHR23504:SF15">
    <property type="entry name" value="MAJOR FACILITATOR SUPERFAMILY (MFS) PROFILE DOMAIN-CONTAINING PROTEIN"/>
    <property type="match status" value="1"/>
</dbReference>
<sequence>METPRHALLFILATILLDAIGVGLIFPLMPDLMQRVGAADAASGALLGGILMAAYAAMQFLFAPLIGGLSDALGRKPVLLIALATLAVDYVIMALAQGFWLLLVGRVLAGIAGATYITATAYLADISPPEKRAANFGLIGATYGIGFVMGPALGGLLAAWHLTAPFWVAACFAAANVALGLLVLPESLPPQRRRRFTRADLNPFGAIGAAFRLPGLALPLMVLFTFEFANMVYPTLWAFWSRETFGWSAAVIGTSFAVYGIGVAVTQGAVLPVLIPRIGEFRTLIFGAIAAIAALIGLGVAPFAWVVFALIPLACLSDMVPPTATAMMSNQVPEDRQGLLQGVIASLGSIAAVVAPLLVTPLFHAFAAEDARLYMPGAPFIASGLLLILVFPAFLALNPQRKRAAP</sequence>
<dbReference type="PRINTS" id="PR01035">
    <property type="entry name" value="TCRTETA"/>
</dbReference>